<dbReference type="AlphaFoldDB" id="C9Y8Y5"/>
<reference evidence="1" key="1">
    <citation type="journal article" date="2010" name="Nature">
        <title>The dynamic genome of Hydra.</title>
        <authorList>
            <person name="Chapman J.A."/>
            <person name="Kirkness E.F."/>
            <person name="Simakov O."/>
            <person name="Hampson S.E."/>
            <person name="Mitros T."/>
            <person name="Weinmaier T."/>
            <person name="Rattei T."/>
            <person name="Balasubramanian P.G."/>
            <person name="Borman J."/>
            <person name="Busam D."/>
            <person name="Disbennett K."/>
            <person name="Pfannkoch C."/>
            <person name="Sumin N."/>
            <person name="Sutton G."/>
            <person name="Viswanathan L."/>
            <person name="Walenz B."/>
            <person name="Goodstein D.M."/>
            <person name="Hellsten U."/>
            <person name="Kawashima T."/>
            <person name="Prochnik S.E."/>
            <person name="Putnam N.H."/>
            <person name="Shu S."/>
            <person name="Blumberg B."/>
            <person name="Dana C.E."/>
            <person name="Gee L."/>
            <person name="Kibler D.F."/>
            <person name="Law L."/>
            <person name="Lindgens D."/>
            <person name="Martinez D.E."/>
            <person name="Peng J."/>
            <person name="Wigge P.A."/>
            <person name="Bertulat B."/>
            <person name="Guder C."/>
            <person name="Nakamura Y."/>
            <person name="Ozbek S."/>
            <person name="Watanabe H."/>
            <person name="Khalturin K."/>
            <person name="Hemmrich G."/>
            <person name="Franke A."/>
            <person name="Augustin R."/>
            <person name="Fraune S."/>
            <person name="Hayakawa E."/>
            <person name="Hayakawa S."/>
            <person name="Hirose M."/>
            <person name="Hwang J."/>
            <person name="Ikeo K."/>
            <person name="Nishimiya-Fujisawa C."/>
            <person name="Ogura A."/>
            <person name="Takahashi T."/>
            <person name="Steinmetz P.R."/>
            <person name="Zhang X."/>
            <person name="Aufschnaiter R."/>
            <person name="Eder M.K."/>
            <person name="Gorny A.K."/>
            <person name="Salvenmoser W."/>
            <person name="Heimberg A.M."/>
            <person name="Wheeler B.M."/>
            <person name="Peterson K.J."/>
            <person name="Boettger A."/>
            <person name="Tischler P."/>
            <person name="Wolf A."/>
            <person name="Gojobori T."/>
            <person name="Remington K.A."/>
            <person name="Strausberg R.L."/>
            <person name="Venter J."/>
            <person name="Technau U."/>
            <person name="Hobmayer B."/>
            <person name="Bosch T.C."/>
            <person name="Holstein T.W."/>
            <person name="Fujisawa T."/>
            <person name="Bode H.R."/>
            <person name="David C.N."/>
            <person name="Rokhsar D.S."/>
            <person name="Steele R.E."/>
        </authorList>
    </citation>
    <scope>NUCLEOTIDE SEQUENCE</scope>
</reference>
<dbReference type="EMBL" id="FN543104">
    <property type="protein sequence ID" value="CBA28154.1"/>
    <property type="molecule type" value="Genomic_DNA"/>
</dbReference>
<sequence length="43" mass="4754">MNYLLVVQVLRRTPDGSVFNGNQQAEFIAGLKNDLATETKKSS</sequence>
<organism evidence="1">
    <name type="scientific">Curvibacter symbiont subsp. Hydra magnipapillata</name>
    <dbReference type="NCBI Taxonomy" id="667019"/>
    <lineage>
        <taxon>Bacteria</taxon>
        <taxon>Pseudomonadati</taxon>
        <taxon>Pseudomonadota</taxon>
        <taxon>Betaproteobacteria</taxon>
        <taxon>Burkholderiales</taxon>
        <taxon>Comamonadaceae</taxon>
        <taxon>Curvibacter</taxon>
    </lineage>
</organism>
<gene>
    <name evidence="1" type="ORF">Csp_A05860</name>
</gene>
<evidence type="ECO:0000313" key="1">
    <source>
        <dbReference type="EMBL" id="CBA28154.1"/>
    </source>
</evidence>
<protein>
    <submittedName>
        <fullName evidence="1">Uncharacterized protein</fullName>
    </submittedName>
</protein>
<name>C9Y8Y5_CURXX</name>
<accession>C9Y8Y5</accession>
<proteinExistence type="predicted"/>